<dbReference type="PROSITE" id="PS50077">
    <property type="entry name" value="HEAT_REPEAT"/>
    <property type="match status" value="1"/>
</dbReference>
<dbReference type="PANTHER" id="PTHR32059">
    <property type="entry name" value="RAB11-BINDING PROTEIN RELCH"/>
    <property type="match status" value="1"/>
</dbReference>
<dbReference type="InterPro" id="IPR011989">
    <property type="entry name" value="ARM-like"/>
</dbReference>
<evidence type="ECO:0000256" key="1">
    <source>
        <dbReference type="ARBA" id="ARBA00022737"/>
    </source>
</evidence>
<dbReference type="OrthoDB" id="1695393at2759"/>
<feature type="region of interest" description="Disordered" evidence="3">
    <location>
        <begin position="555"/>
        <end position="597"/>
    </location>
</feature>
<dbReference type="Proteomes" id="UP000230750">
    <property type="component" value="Unassembled WGS sequence"/>
</dbReference>
<accession>A0A2G8K2X1</accession>
<dbReference type="EMBL" id="MRZV01000941">
    <property type="protein sequence ID" value="PIK42357.1"/>
    <property type="molecule type" value="Genomic_DNA"/>
</dbReference>
<feature type="repeat" description="HEAT" evidence="2">
    <location>
        <begin position="382"/>
        <end position="420"/>
    </location>
</feature>
<evidence type="ECO:0000313" key="6">
    <source>
        <dbReference type="Proteomes" id="UP000230750"/>
    </source>
</evidence>
<name>A0A2G8K2X1_STIJA</name>
<dbReference type="GO" id="GO:0055037">
    <property type="term" value="C:recycling endosome"/>
    <property type="evidence" value="ECO:0007669"/>
    <property type="project" value="TreeGrafter"/>
</dbReference>
<organism evidence="5 6">
    <name type="scientific">Stichopus japonicus</name>
    <name type="common">Sea cucumber</name>
    <dbReference type="NCBI Taxonomy" id="307972"/>
    <lineage>
        <taxon>Eukaryota</taxon>
        <taxon>Metazoa</taxon>
        <taxon>Echinodermata</taxon>
        <taxon>Eleutherozoa</taxon>
        <taxon>Echinozoa</taxon>
        <taxon>Holothuroidea</taxon>
        <taxon>Aspidochirotacea</taxon>
        <taxon>Aspidochirotida</taxon>
        <taxon>Stichopodidae</taxon>
        <taxon>Apostichopus</taxon>
    </lineage>
</organism>
<dbReference type="GO" id="GO:0005802">
    <property type="term" value="C:trans-Golgi network"/>
    <property type="evidence" value="ECO:0007669"/>
    <property type="project" value="InterPro"/>
</dbReference>
<dbReference type="GO" id="GO:0032367">
    <property type="term" value="P:intracellular cholesterol transport"/>
    <property type="evidence" value="ECO:0007669"/>
    <property type="project" value="InterPro"/>
</dbReference>
<dbReference type="InterPro" id="IPR016024">
    <property type="entry name" value="ARM-type_fold"/>
</dbReference>
<keyword evidence="4" id="KW-0732">Signal</keyword>
<sequence>MWGRVLLSLVRWCSPCYSSFWMIKQRRSNSSSEESRMVFSLIEDADKYNQGLDLLLNTLRNSSPAVSSTAREVFLPAFASWAQELNRLETSLVTAIVKRLEVAAVDLQRTSADSYDNEHLVQLYCTSLQCLVPKLYISIMETAPFKDSALASEHVEELQASRFPTPSSALLDVHTIVGYESRLARLVRAFESHISQDEVQSWDSLTWFTNEFIPRLIEVVGRLEVNNSEVTQKLCYLFFFISRTFGEHITETKIKPKFQAVLTVPPDQAAGMAKSGQYPITKATLPVYTCGVLISFDSPENRNQLSTFLQESLTQLALAEAPTESVQVAFSKLHSNSDYHDLLLATLWTCVVHTQASVRILTAKLFELLSTGLSEALVSSRVVPALITLSGDTNVSVRVATISAFGTILERTPSKEVVERVFAQFQSFLDDPLNKDELIIMKKTILTMGQVGPASEPRFRDEFILPRLTAIAHGNCNVVEEWKKREIAMALFEAYSALSCCFISVELIQSAMLPGLRCLKRDLDLLSPEHAAVVGSMMKDLENKVYGRERVISVGSTSPPSATPGVQNSVTGDSGSSLKNKLGAQKSRVTGVFTRKK</sequence>
<comment type="caution">
    <text evidence="5">The sequence shown here is derived from an EMBL/GenBank/DDBJ whole genome shotgun (WGS) entry which is preliminary data.</text>
</comment>
<feature type="signal peptide" evidence="4">
    <location>
        <begin position="1"/>
        <end position="18"/>
    </location>
</feature>
<dbReference type="InterPro" id="IPR040362">
    <property type="entry name" value="RELCH"/>
</dbReference>
<gene>
    <name evidence="5" type="ORF">BSL78_20800</name>
</gene>
<feature type="chain" id="PRO_5013950106" description="LisH domain and HEAT repeat-containing protein" evidence="4">
    <location>
        <begin position="19"/>
        <end position="597"/>
    </location>
</feature>
<reference evidence="5 6" key="1">
    <citation type="journal article" date="2017" name="PLoS Biol.">
        <title>The sea cucumber genome provides insights into morphological evolution and visceral regeneration.</title>
        <authorList>
            <person name="Zhang X."/>
            <person name="Sun L."/>
            <person name="Yuan J."/>
            <person name="Sun Y."/>
            <person name="Gao Y."/>
            <person name="Zhang L."/>
            <person name="Li S."/>
            <person name="Dai H."/>
            <person name="Hamel J.F."/>
            <person name="Liu C."/>
            <person name="Yu Y."/>
            <person name="Liu S."/>
            <person name="Lin W."/>
            <person name="Guo K."/>
            <person name="Jin S."/>
            <person name="Xu P."/>
            <person name="Storey K.B."/>
            <person name="Huan P."/>
            <person name="Zhang T."/>
            <person name="Zhou Y."/>
            <person name="Zhang J."/>
            <person name="Lin C."/>
            <person name="Li X."/>
            <person name="Xing L."/>
            <person name="Huo D."/>
            <person name="Sun M."/>
            <person name="Wang L."/>
            <person name="Mercier A."/>
            <person name="Li F."/>
            <person name="Yang H."/>
            <person name="Xiang J."/>
        </authorList>
    </citation>
    <scope>NUCLEOTIDE SEQUENCE [LARGE SCALE GENOMIC DNA]</scope>
    <source>
        <strain evidence="5">Shaxun</strain>
        <tissue evidence="5">Muscle</tissue>
    </source>
</reference>
<dbReference type="PANTHER" id="PTHR32059:SF0">
    <property type="entry name" value="RAB11-BINDING PROTEIN RELCH"/>
    <property type="match status" value="1"/>
</dbReference>
<keyword evidence="6" id="KW-1185">Reference proteome</keyword>
<keyword evidence="1" id="KW-0677">Repeat</keyword>
<dbReference type="STRING" id="307972.A0A2G8K2X1"/>
<proteinExistence type="predicted"/>
<evidence type="ECO:0008006" key="7">
    <source>
        <dbReference type="Google" id="ProtNLM"/>
    </source>
</evidence>
<dbReference type="InterPro" id="IPR021133">
    <property type="entry name" value="HEAT_type_2"/>
</dbReference>
<dbReference type="SUPFAM" id="SSF48371">
    <property type="entry name" value="ARM repeat"/>
    <property type="match status" value="1"/>
</dbReference>
<dbReference type="Gene3D" id="1.25.10.10">
    <property type="entry name" value="Leucine-rich Repeat Variant"/>
    <property type="match status" value="1"/>
</dbReference>
<dbReference type="Pfam" id="PF02985">
    <property type="entry name" value="HEAT"/>
    <property type="match status" value="1"/>
</dbReference>
<feature type="compositionally biased region" description="Polar residues" evidence="3">
    <location>
        <begin position="555"/>
        <end position="579"/>
    </location>
</feature>
<evidence type="ECO:0000256" key="2">
    <source>
        <dbReference type="PROSITE-ProRule" id="PRU00103"/>
    </source>
</evidence>
<evidence type="ECO:0000313" key="5">
    <source>
        <dbReference type="EMBL" id="PIK42357.1"/>
    </source>
</evidence>
<protein>
    <recommendedName>
        <fullName evidence="7">LisH domain and HEAT repeat-containing protein</fullName>
    </recommendedName>
</protein>
<dbReference type="AlphaFoldDB" id="A0A2G8K2X1"/>
<evidence type="ECO:0000256" key="4">
    <source>
        <dbReference type="SAM" id="SignalP"/>
    </source>
</evidence>
<dbReference type="InterPro" id="IPR000357">
    <property type="entry name" value="HEAT"/>
</dbReference>
<evidence type="ECO:0000256" key="3">
    <source>
        <dbReference type="SAM" id="MobiDB-lite"/>
    </source>
</evidence>